<gene>
    <name evidence="1" type="ORF">SK128_001519</name>
</gene>
<sequence>MCYKCEGDDFCKITIRCSGSCAKKYDIEEEDDLKRYCSPVEKRDGSVQHLPDDDENVRTYFCNEDLCNGAPSTNTVKTLVTVLALAVVWTMA</sequence>
<keyword evidence="2" id="KW-1185">Reference proteome</keyword>
<name>A0AAN9FX47_HALRR</name>
<dbReference type="AlphaFoldDB" id="A0AAN9FX47"/>
<proteinExistence type="predicted"/>
<evidence type="ECO:0000313" key="2">
    <source>
        <dbReference type="Proteomes" id="UP001381693"/>
    </source>
</evidence>
<comment type="caution">
    <text evidence="1">The sequence shown here is derived from an EMBL/GenBank/DDBJ whole genome shotgun (WGS) entry which is preliminary data.</text>
</comment>
<reference evidence="1 2" key="1">
    <citation type="submission" date="2023-11" db="EMBL/GenBank/DDBJ databases">
        <title>Halocaridina rubra genome assembly.</title>
        <authorList>
            <person name="Smith C."/>
        </authorList>
    </citation>
    <scope>NUCLEOTIDE SEQUENCE [LARGE SCALE GENOMIC DNA]</scope>
    <source>
        <strain evidence="1">EP-1</strain>
        <tissue evidence="1">Whole</tissue>
    </source>
</reference>
<evidence type="ECO:0000313" key="1">
    <source>
        <dbReference type="EMBL" id="KAK7087020.1"/>
    </source>
</evidence>
<dbReference type="EMBL" id="JAXCGZ010000020">
    <property type="protein sequence ID" value="KAK7087020.1"/>
    <property type="molecule type" value="Genomic_DNA"/>
</dbReference>
<dbReference type="Proteomes" id="UP001381693">
    <property type="component" value="Unassembled WGS sequence"/>
</dbReference>
<accession>A0AAN9FX47</accession>
<organism evidence="1 2">
    <name type="scientific">Halocaridina rubra</name>
    <name type="common">Hawaiian red shrimp</name>
    <dbReference type="NCBI Taxonomy" id="373956"/>
    <lineage>
        <taxon>Eukaryota</taxon>
        <taxon>Metazoa</taxon>
        <taxon>Ecdysozoa</taxon>
        <taxon>Arthropoda</taxon>
        <taxon>Crustacea</taxon>
        <taxon>Multicrustacea</taxon>
        <taxon>Malacostraca</taxon>
        <taxon>Eumalacostraca</taxon>
        <taxon>Eucarida</taxon>
        <taxon>Decapoda</taxon>
        <taxon>Pleocyemata</taxon>
        <taxon>Caridea</taxon>
        <taxon>Atyoidea</taxon>
        <taxon>Atyidae</taxon>
        <taxon>Halocaridina</taxon>
    </lineage>
</organism>
<protein>
    <submittedName>
        <fullName evidence="1">Uncharacterized protein</fullName>
    </submittedName>
</protein>